<dbReference type="EMBL" id="JARPUR010000008">
    <property type="protein sequence ID" value="KAK4871861.1"/>
    <property type="molecule type" value="Genomic_DNA"/>
</dbReference>
<evidence type="ECO:0000256" key="3">
    <source>
        <dbReference type="ARBA" id="ARBA00022525"/>
    </source>
</evidence>
<feature type="signal peptide" evidence="6">
    <location>
        <begin position="1"/>
        <end position="24"/>
    </location>
</feature>
<dbReference type="GO" id="GO:0007218">
    <property type="term" value="P:neuropeptide signaling pathway"/>
    <property type="evidence" value="ECO:0007669"/>
    <property type="project" value="UniProtKB-KW"/>
</dbReference>
<evidence type="ECO:0000256" key="5">
    <source>
        <dbReference type="ARBA" id="ARBA00023320"/>
    </source>
</evidence>
<dbReference type="AlphaFoldDB" id="A0AAN7S5X8"/>
<dbReference type="GO" id="GO:0005184">
    <property type="term" value="F:neuropeptide hormone activity"/>
    <property type="evidence" value="ECO:0007669"/>
    <property type="project" value="InterPro"/>
</dbReference>
<reference evidence="8" key="1">
    <citation type="submission" date="2023-01" db="EMBL/GenBank/DDBJ databases">
        <title>Key to firefly adult light organ development and bioluminescence: homeobox transcription factors regulate luciferase expression and transportation to peroxisome.</title>
        <authorList>
            <person name="Fu X."/>
        </authorList>
    </citation>
    <scope>NUCLEOTIDE SEQUENCE [LARGE SCALE GENOMIC DNA]</scope>
</reference>
<proteinExistence type="inferred from homology"/>
<keyword evidence="5" id="KW-0527">Neuropeptide</keyword>
<evidence type="ECO:0000256" key="4">
    <source>
        <dbReference type="ARBA" id="ARBA00022815"/>
    </source>
</evidence>
<sequence length="165" mass="19092">MGQSSLKCCAVIFVLNVLFALTSADQSNGDHRKVIGLQWYVNKKPNTVLSSNIQRKKRNSNYDDAFTISSPVEKEQMEAFLKALQEPPWTLFTFNEGKRHTVNFTPRLGRESSEEENEDWFPDSEVRKELMFQRSPPFAPRLGKRLNTYYFDPRLGKRAGTQKIL</sequence>
<evidence type="ECO:0000256" key="1">
    <source>
        <dbReference type="ARBA" id="ARBA00004613"/>
    </source>
</evidence>
<accession>A0AAN7S5X8</accession>
<dbReference type="Proteomes" id="UP001353858">
    <property type="component" value="Unassembled WGS sequence"/>
</dbReference>
<comment type="subcellular location">
    <subcellularLocation>
        <location evidence="1">Secreted</location>
    </subcellularLocation>
</comment>
<evidence type="ECO:0000313" key="7">
    <source>
        <dbReference type="EMBL" id="KAK4871861.1"/>
    </source>
</evidence>
<keyword evidence="8" id="KW-1185">Reference proteome</keyword>
<keyword evidence="4" id="KW-0027">Amidation</keyword>
<name>A0AAN7S5X8_9COLE</name>
<comment type="caution">
    <text evidence="7">The sequence shown here is derived from an EMBL/GenBank/DDBJ whole genome shotgun (WGS) entry which is preliminary data.</text>
</comment>
<keyword evidence="3" id="KW-0964">Secreted</keyword>
<evidence type="ECO:0000256" key="6">
    <source>
        <dbReference type="SAM" id="SignalP"/>
    </source>
</evidence>
<keyword evidence="6" id="KW-0732">Signal</keyword>
<evidence type="ECO:0000256" key="2">
    <source>
        <dbReference type="ARBA" id="ARBA00007714"/>
    </source>
</evidence>
<feature type="chain" id="PRO_5042859347" evidence="6">
    <location>
        <begin position="25"/>
        <end position="165"/>
    </location>
</feature>
<organism evidence="7 8">
    <name type="scientific">Aquatica leii</name>
    <dbReference type="NCBI Taxonomy" id="1421715"/>
    <lineage>
        <taxon>Eukaryota</taxon>
        <taxon>Metazoa</taxon>
        <taxon>Ecdysozoa</taxon>
        <taxon>Arthropoda</taxon>
        <taxon>Hexapoda</taxon>
        <taxon>Insecta</taxon>
        <taxon>Pterygota</taxon>
        <taxon>Neoptera</taxon>
        <taxon>Endopterygota</taxon>
        <taxon>Coleoptera</taxon>
        <taxon>Polyphaga</taxon>
        <taxon>Elateriformia</taxon>
        <taxon>Elateroidea</taxon>
        <taxon>Lampyridae</taxon>
        <taxon>Luciolinae</taxon>
        <taxon>Aquatica</taxon>
    </lineage>
</organism>
<dbReference type="GO" id="GO:0005576">
    <property type="term" value="C:extracellular region"/>
    <property type="evidence" value="ECO:0007669"/>
    <property type="project" value="UniProtKB-SubCell"/>
</dbReference>
<dbReference type="InterPro" id="IPR001484">
    <property type="entry name" value="Pyrokinin_CS"/>
</dbReference>
<comment type="similarity">
    <text evidence="2">Belongs to the pyrokinin family.</text>
</comment>
<gene>
    <name evidence="7" type="ORF">RN001_015985</name>
</gene>
<evidence type="ECO:0000313" key="8">
    <source>
        <dbReference type="Proteomes" id="UP001353858"/>
    </source>
</evidence>
<protein>
    <submittedName>
        <fullName evidence="7">Uncharacterized protein</fullName>
    </submittedName>
</protein>
<dbReference type="PROSITE" id="PS00539">
    <property type="entry name" value="PYROKININ"/>
    <property type="match status" value="1"/>
</dbReference>